<evidence type="ECO:0000313" key="1">
    <source>
        <dbReference type="EMBL" id="CTQ33084.1"/>
    </source>
</evidence>
<protein>
    <submittedName>
        <fullName evidence="1">Uncharacterized protein</fullName>
    </submittedName>
</protein>
<evidence type="ECO:0000313" key="2">
    <source>
        <dbReference type="Proteomes" id="UP000048908"/>
    </source>
</evidence>
<proteinExistence type="predicted"/>
<sequence length="211" mass="23010">MHVSYSVSPTSRTVAQRVAEARLQARQGRHHLGRRHGLTRRPAEALPFDEPGWTVDATLDFLSRAVRTYSATGSFGRTFDTSDYYAIRAQPDGAIRFRHVDGALFGTVEDKKASLTIVGGTATSVVNKALALICRTAGGRPQLARVQSGPRLVHLASMMMSAERRMRFACFDATLRDRDTGIGRPAATLLLRPLAAPVLILRNPIALPHPA</sequence>
<dbReference type="RefSeq" id="WP_055682532.1">
    <property type="nucleotide sequence ID" value="NZ_CXPG01000017.1"/>
</dbReference>
<dbReference type="EMBL" id="CXPG01000017">
    <property type="protein sequence ID" value="CTQ33084.1"/>
    <property type="molecule type" value="Genomic_DNA"/>
</dbReference>
<name>A0A0M6XSU0_9RHOB</name>
<reference evidence="1 2" key="1">
    <citation type="submission" date="2015-07" db="EMBL/GenBank/DDBJ databases">
        <authorList>
            <person name="Noorani M."/>
        </authorList>
    </citation>
    <scope>NUCLEOTIDE SEQUENCE [LARGE SCALE GENOMIC DNA]</scope>
    <source>
        <strain evidence="1 2">CECT 5088</strain>
    </source>
</reference>
<dbReference type="Proteomes" id="UP000048908">
    <property type="component" value="Unassembled WGS sequence"/>
</dbReference>
<accession>A0A0M6XSU0</accession>
<organism evidence="1 2">
    <name type="scientific">Jannaschia rubra</name>
    <dbReference type="NCBI Taxonomy" id="282197"/>
    <lineage>
        <taxon>Bacteria</taxon>
        <taxon>Pseudomonadati</taxon>
        <taxon>Pseudomonadota</taxon>
        <taxon>Alphaproteobacteria</taxon>
        <taxon>Rhodobacterales</taxon>
        <taxon>Roseobacteraceae</taxon>
        <taxon>Jannaschia</taxon>
    </lineage>
</organism>
<gene>
    <name evidence="1" type="ORF">JAN5088_01860</name>
</gene>
<dbReference type="AlphaFoldDB" id="A0A0M6XSU0"/>
<keyword evidence="2" id="KW-1185">Reference proteome</keyword>